<evidence type="ECO:0000259" key="2">
    <source>
        <dbReference type="Pfam" id="PF24837"/>
    </source>
</evidence>
<evidence type="ECO:0000313" key="3">
    <source>
        <dbReference type="EMBL" id="QDO88261.1"/>
    </source>
</evidence>
<reference evidence="3 4" key="1">
    <citation type="submission" date="2019-07" db="EMBL/GenBank/DDBJ databases">
        <title>complete genome sequencing of Ornithinimicrobium sp. H23M54.</title>
        <authorList>
            <person name="Bae J.-W."/>
            <person name="Lee S.-Y."/>
        </authorList>
    </citation>
    <scope>NUCLEOTIDE SEQUENCE [LARGE SCALE GENOMIC DNA]</scope>
    <source>
        <strain evidence="3 4">H23M54</strain>
    </source>
</reference>
<proteinExistence type="predicted"/>
<evidence type="ECO:0000313" key="4">
    <source>
        <dbReference type="Proteomes" id="UP000315395"/>
    </source>
</evidence>
<feature type="compositionally biased region" description="Acidic residues" evidence="1">
    <location>
        <begin position="45"/>
        <end position="57"/>
    </location>
</feature>
<evidence type="ECO:0000256" key="1">
    <source>
        <dbReference type="SAM" id="MobiDB-lite"/>
    </source>
</evidence>
<dbReference type="OrthoDB" id="3393679at2"/>
<dbReference type="Pfam" id="PF24837">
    <property type="entry name" value="AMIN-like"/>
    <property type="match status" value="1"/>
</dbReference>
<dbReference type="Proteomes" id="UP000315395">
    <property type="component" value="Chromosome"/>
</dbReference>
<dbReference type="KEGG" id="orz:FNH13_07800"/>
<feature type="compositionally biased region" description="Low complexity" evidence="1">
    <location>
        <begin position="90"/>
        <end position="100"/>
    </location>
</feature>
<keyword evidence="4" id="KW-1185">Reference proteome</keyword>
<feature type="region of interest" description="Disordered" evidence="1">
    <location>
        <begin position="28"/>
        <end position="110"/>
    </location>
</feature>
<dbReference type="AlphaFoldDB" id="A0A516G9R3"/>
<feature type="compositionally biased region" description="Pro residues" evidence="1">
    <location>
        <begin position="63"/>
        <end position="76"/>
    </location>
</feature>
<dbReference type="PROSITE" id="PS51257">
    <property type="entry name" value="PROKAR_LIPOPROTEIN"/>
    <property type="match status" value="1"/>
</dbReference>
<feature type="domain" description="AMIN-like" evidence="2">
    <location>
        <begin position="132"/>
        <end position="258"/>
    </location>
</feature>
<dbReference type="InterPro" id="IPR056303">
    <property type="entry name" value="AMIN-like"/>
</dbReference>
<sequence>MAGAHRGAEAVAVFATVLALAACGTQIEQDESITIGPTAPSEATDSAEDTDTLDDADSTAPTATPPAPAPPAPAPPGATAEQDPSGGGSTAPTTTEGTAGVADGDDATSALPDFAAPGTLLTRDPAAGVQLLVDDVRLGVQDGYDRVVLDLSGTGEVGWRVEYVDDPALDGSGTPVDLTGPAVLVVTAQGMAYPEPDDPAYDDGLLLVDGGELQTVTEVLRGVPFEGQLQVYVGLETETPFRVFRLSGPERLVIDVQH</sequence>
<name>A0A516G9R3_9MICO</name>
<dbReference type="RefSeq" id="WP_143782936.1">
    <property type="nucleotide sequence ID" value="NZ_CP041616.1"/>
</dbReference>
<accession>A0A516G9R3</accession>
<organism evidence="3 4">
    <name type="scientific">Ornithinimicrobium ciconiae</name>
    <dbReference type="NCBI Taxonomy" id="2594265"/>
    <lineage>
        <taxon>Bacteria</taxon>
        <taxon>Bacillati</taxon>
        <taxon>Actinomycetota</taxon>
        <taxon>Actinomycetes</taxon>
        <taxon>Micrococcales</taxon>
        <taxon>Ornithinimicrobiaceae</taxon>
        <taxon>Ornithinimicrobium</taxon>
    </lineage>
</organism>
<protein>
    <recommendedName>
        <fullName evidence="2">AMIN-like domain-containing protein</fullName>
    </recommendedName>
</protein>
<gene>
    <name evidence="3" type="ORF">FNH13_07800</name>
</gene>
<dbReference type="EMBL" id="CP041616">
    <property type="protein sequence ID" value="QDO88261.1"/>
    <property type="molecule type" value="Genomic_DNA"/>
</dbReference>